<dbReference type="SUPFAM" id="SSF53795">
    <property type="entry name" value="PEP carboxykinase-like"/>
    <property type="match status" value="1"/>
</dbReference>
<dbReference type="Proteomes" id="UP000234845">
    <property type="component" value="Unassembled WGS sequence"/>
</dbReference>
<accession>A0A2N5XYH5</accession>
<dbReference type="InterPro" id="IPR027600">
    <property type="entry name" value="HprK-rel_A"/>
</dbReference>
<organism evidence="1 2">
    <name type="scientific">Kineobactrum sediminis</name>
    <dbReference type="NCBI Taxonomy" id="1905677"/>
    <lineage>
        <taxon>Bacteria</taxon>
        <taxon>Pseudomonadati</taxon>
        <taxon>Pseudomonadota</taxon>
        <taxon>Gammaproteobacteria</taxon>
        <taxon>Cellvibrionales</taxon>
        <taxon>Halieaceae</taxon>
        <taxon>Kineobactrum</taxon>
    </lineage>
</organism>
<gene>
    <name evidence="1" type="ORF">CWI75_17305</name>
</gene>
<evidence type="ECO:0000313" key="2">
    <source>
        <dbReference type="Proteomes" id="UP000234845"/>
    </source>
</evidence>
<name>A0A2N5XYH5_9GAMM</name>
<dbReference type="Gene3D" id="3.40.50.300">
    <property type="entry name" value="P-loop containing nucleotide triphosphate hydrolases"/>
    <property type="match status" value="1"/>
</dbReference>
<dbReference type="OrthoDB" id="4544211at2"/>
<dbReference type="RefSeq" id="WP_101522781.1">
    <property type="nucleotide sequence ID" value="NZ_PKLZ01000016.1"/>
</dbReference>
<proteinExistence type="predicted"/>
<keyword evidence="1" id="KW-0808">Transferase</keyword>
<protein>
    <submittedName>
        <fullName evidence="1">HprK-related kinase A</fullName>
    </submittedName>
</protein>
<keyword evidence="2" id="KW-1185">Reference proteome</keyword>
<dbReference type="NCBIfam" id="TIGR04352">
    <property type="entry name" value="HprK_rel_A"/>
    <property type="match status" value="1"/>
</dbReference>
<evidence type="ECO:0000313" key="1">
    <source>
        <dbReference type="EMBL" id="PLW81190.1"/>
    </source>
</evidence>
<keyword evidence="1" id="KW-0418">Kinase</keyword>
<dbReference type="EMBL" id="PKLZ01000016">
    <property type="protein sequence ID" value="PLW81190.1"/>
    <property type="molecule type" value="Genomic_DNA"/>
</dbReference>
<sequence>MQLRSLSKQQVYEQLKGPGLGLVTGPFVFRIFSSLGDVATQLATLYADAELAATDSFTDFHVRVRLAKGLRRFYRPQSLFDLDGIVPFKPLPGKQALALLEWGMNWCIYSHAHNYLIIHGAVLERNGEALLLPAPSGSGKSTLCAALMMRGWRLLSDELILLDPDTGLVHPLCRPVSLKNQSIDILRHFAPDAVFTDPIPDTTKGTVAHLRPTLDSMQRVSIPARPRWVVFPHYAAGSSTHLAPQAKADVFMALVDNAFNYSILGARGFDALASAVDHVDGFQAEYSSLDDVIAALDKMTGVISA</sequence>
<dbReference type="AlphaFoldDB" id="A0A2N5XYH5"/>
<reference evidence="2" key="1">
    <citation type="submission" date="2017-11" db="EMBL/GenBank/DDBJ databases">
        <title>The draft genome sequence of Chromatocurvus sp. F02.</title>
        <authorList>
            <person name="Du Z.-J."/>
            <person name="Chang Y.-Q."/>
        </authorList>
    </citation>
    <scope>NUCLEOTIDE SEQUENCE [LARGE SCALE GENOMIC DNA]</scope>
    <source>
        <strain evidence="2">F02</strain>
    </source>
</reference>
<dbReference type="InterPro" id="IPR027417">
    <property type="entry name" value="P-loop_NTPase"/>
</dbReference>
<dbReference type="GO" id="GO:0016301">
    <property type="term" value="F:kinase activity"/>
    <property type="evidence" value="ECO:0007669"/>
    <property type="project" value="UniProtKB-KW"/>
</dbReference>
<comment type="caution">
    <text evidence="1">The sequence shown here is derived from an EMBL/GenBank/DDBJ whole genome shotgun (WGS) entry which is preliminary data.</text>
</comment>